<protein>
    <submittedName>
        <fullName evidence="2">Uncharacterized protein</fullName>
    </submittedName>
</protein>
<feature type="non-terminal residue" evidence="2">
    <location>
        <position position="1"/>
    </location>
</feature>
<feature type="region of interest" description="Disordered" evidence="1">
    <location>
        <begin position="1"/>
        <end position="39"/>
    </location>
</feature>
<dbReference type="AlphaFoldDB" id="A0A392RPS0"/>
<reference evidence="2 3" key="1">
    <citation type="journal article" date="2018" name="Front. Plant Sci.">
        <title>Red Clover (Trifolium pratense) and Zigzag Clover (T. medium) - A Picture of Genomic Similarities and Differences.</title>
        <authorList>
            <person name="Dluhosova J."/>
            <person name="Istvanek J."/>
            <person name="Nedelnik J."/>
            <person name="Repkova J."/>
        </authorList>
    </citation>
    <scope>NUCLEOTIDE SEQUENCE [LARGE SCALE GENOMIC DNA]</scope>
    <source>
        <strain evidence="3">cv. 10/8</strain>
        <tissue evidence="2">Leaf</tissue>
    </source>
</reference>
<dbReference type="Proteomes" id="UP000265520">
    <property type="component" value="Unassembled WGS sequence"/>
</dbReference>
<keyword evidence="3" id="KW-1185">Reference proteome</keyword>
<dbReference type="EMBL" id="LXQA010253237">
    <property type="protein sequence ID" value="MCI38212.1"/>
    <property type="molecule type" value="Genomic_DNA"/>
</dbReference>
<proteinExistence type="predicted"/>
<name>A0A392RPS0_9FABA</name>
<comment type="caution">
    <text evidence="2">The sequence shown here is derived from an EMBL/GenBank/DDBJ whole genome shotgun (WGS) entry which is preliminary data.</text>
</comment>
<sequence>AEHPILGLLAERQKGSPGEENASSPGEGKSRQARKLAVPRQEPETFWFFFASARRSSPGEEA</sequence>
<evidence type="ECO:0000313" key="2">
    <source>
        <dbReference type="EMBL" id="MCI38212.1"/>
    </source>
</evidence>
<organism evidence="2 3">
    <name type="scientific">Trifolium medium</name>
    <dbReference type="NCBI Taxonomy" id="97028"/>
    <lineage>
        <taxon>Eukaryota</taxon>
        <taxon>Viridiplantae</taxon>
        <taxon>Streptophyta</taxon>
        <taxon>Embryophyta</taxon>
        <taxon>Tracheophyta</taxon>
        <taxon>Spermatophyta</taxon>
        <taxon>Magnoliopsida</taxon>
        <taxon>eudicotyledons</taxon>
        <taxon>Gunneridae</taxon>
        <taxon>Pentapetalae</taxon>
        <taxon>rosids</taxon>
        <taxon>fabids</taxon>
        <taxon>Fabales</taxon>
        <taxon>Fabaceae</taxon>
        <taxon>Papilionoideae</taxon>
        <taxon>50 kb inversion clade</taxon>
        <taxon>NPAAA clade</taxon>
        <taxon>Hologalegina</taxon>
        <taxon>IRL clade</taxon>
        <taxon>Trifolieae</taxon>
        <taxon>Trifolium</taxon>
    </lineage>
</organism>
<evidence type="ECO:0000256" key="1">
    <source>
        <dbReference type="SAM" id="MobiDB-lite"/>
    </source>
</evidence>
<evidence type="ECO:0000313" key="3">
    <source>
        <dbReference type="Proteomes" id="UP000265520"/>
    </source>
</evidence>
<accession>A0A392RPS0</accession>